<organism evidence="2 3">
    <name type="scientific">Hydrogenispora ethanolica</name>
    <dbReference type="NCBI Taxonomy" id="1082276"/>
    <lineage>
        <taxon>Bacteria</taxon>
        <taxon>Bacillati</taxon>
        <taxon>Bacillota</taxon>
        <taxon>Hydrogenispora</taxon>
    </lineage>
</organism>
<evidence type="ECO:0000256" key="1">
    <source>
        <dbReference type="SAM" id="Phobius"/>
    </source>
</evidence>
<dbReference type="InterPro" id="IPR012902">
    <property type="entry name" value="N_methyl_site"/>
</dbReference>
<dbReference type="NCBIfam" id="TIGR02532">
    <property type="entry name" value="IV_pilin_GFxxxE"/>
    <property type="match status" value="1"/>
</dbReference>
<keyword evidence="1" id="KW-1133">Transmembrane helix</keyword>
<feature type="transmembrane region" description="Helical" evidence="1">
    <location>
        <begin position="12"/>
        <end position="33"/>
    </location>
</feature>
<keyword evidence="1" id="KW-0472">Membrane</keyword>
<dbReference type="RefSeq" id="WP_132018038.1">
    <property type="nucleotide sequence ID" value="NZ_SLUN01000063.1"/>
</dbReference>
<dbReference type="Pfam" id="PF07963">
    <property type="entry name" value="N_methyl"/>
    <property type="match status" value="1"/>
</dbReference>
<keyword evidence="3" id="KW-1185">Reference proteome</keyword>
<dbReference type="EMBL" id="SLUN01000063">
    <property type="protein sequence ID" value="TCL54491.1"/>
    <property type="molecule type" value="Genomic_DNA"/>
</dbReference>
<proteinExistence type="predicted"/>
<evidence type="ECO:0000313" key="2">
    <source>
        <dbReference type="EMBL" id="TCL54491.1"/>
    </source>
</evidence>
<dbReference type="PROSITE" id="PS00409">
    <property type="entry name" value="PROKAR_NTER_METHYL"/>
    <property type="match status" value="1"/>
</dbReference>
<gene>
    <name evidence="2" type="ORF">EDC14_10638</name>
</gene>
<reference evidence="2 3" key="1">
    <citation type="submission" date="2019-03" db="EMBL/GenBank/DDBJ databases">
        <title>Genomic Encyclopedia of Type Strains, Phase IV (KMG-IV): sequencing the most valuable type-strain genomes for metagenomic binning, comparative biology and taxonomic classification.</title>
        <authorList>
            <person name="Goeker M."/>
        </authorList>
    </citation>
    <scope>NUCLEOTIDE SEQUENCE [LARGE SCALE GENOMIC DNA]</scope>
    <source>
        <strain evidence="2 3">LX-B</strain>
    </source>
</reference>
<name>A0A4R1QNR6_HYDET</name>
<comment type="caution">
    <text evidence="2">The sequence shown here is derived from an EMBL/GenBank/DDBJ whole genome shotgun (WGS) entry which is preliminary data.</text>
</comment>
<dbReference type="Proteomes" id="UP000295008">
    <property type="component" value="Unassembled WGS sequence"/>
</dbReference>
<dbReference type="AlphaFoldDB" id="A0A4R1QNR6"/>
<keyword evidence="1" id="KW-0812">Transmembrane</keyword>
<evidence type="ECO:0000313" key="3">
    <source>
        <dbReference type="Proteomes" id="UP000295008"/>
    </source>
</evidence>
<sequence length="122" mass="13558">MERRPAKRRRSAGFTLIEVILALSLAGLIIAVFSGTFAQTVFTERQLAGRVTGLIIGQGKLAELELGSEPASSGRFDPPYESFHWFSKEETADDGSQRIHLTVTWEAPNGAPHRLLFQGYRR</sequence>
<protein>
    <submittedName>
        <fullName evidence="2">Prepilin-type N-terminal cleavage/methylation domain-containing protein</fullName>
    </submittedName>
</protein>
<accession>A0A4R1QNR6</accession>